<feature type="compositionally biased region" description="Polar residues" evidence="1">
    <location>
        <begin position="83"/>
        <end position="96"/>
    </location>
</feature>
<comment type="caution">
    <text evidence="2">The sequence shown here is derived from an EMBL/GenBank/DDBJ whole genome shotgun (WGS) entry which is preliminary data.</text>
</comment>
<dbReference type="InterPro" id="IPR021327">
    <property type="entry name" value="DUF2934"/>
</dbReference>
<feature type="compositionally biased region" description="Basic and acidic residues" evidence="1">
    <location>
        <begin position="30"/>
        <end position="65"/>
    </location>
</feature>
<evidence type="ECO:0000313" key="2">
    <source>
        <dbReference type="EMBL" id="MPR29054.1"/>
    </source>
</evidence>
<keyword evidence="3" id="KW-1185">Reference proteome</keyword>
<dbReference type="EMBL" id="VOSK01000194">
    <property type="protein sequence ID" value="MPR29054.1"/>
    <property type="molecule type" value="Genomic_DNA"/>
</dbReference>
<protein>
    <submittedName>
        <fullName evidence="2">DUF2934 domain-containing protein</fullName>
    </submittedName>
</protein>
<dbReference type="AlphaFoldDB" id="A0A5N7MSH4"/>
<dbReference type="Pfam" id="PF11154">
    <property type="entry name" value="DUF2934"/>
    <property type="match status" value="1"/>
</dbReference>
<organism evidence="2 3">
    <name type="scientific">Microvirga tunisiensis</name>
    <dbReference type="NCBI Taxonomy" id="2108360"/>
    <lineage>
        <taxon>Bacteria</taxon>
        <taxon>Pseudomonadati</taxon>
        <taxon>Pseudomonadota</taxon>
        <taxon>Alphaproteobacteria</taxon>
        <taxon>Hyphomicrobiales</taxon>
        <taxon>Methylobacteriaceae</taxon>
        <taxon>Microvirga</taxon>
    </lineage>
</organism>
<name>A0A5N7MSH4_9HYPH</name>
<accession>A0A5N7MSH4</accession>
<proteinExistence type="predicted"/>
<feature type="region of interest" description="Disordered" evidence="1">
    <location>
        <begin position="30"/>
        <end position="96"/>
    </location>
</feature>
<sequence length="96" mass="10825">MGTEPIADRRRVMDNREEKIRVRAYEIWERQGRTGTPEDHWLEAERELKAEEPTDITSDRSDAAVEKAPPAGTVETREAASDDTATGKQLPEMSQG</sequence>
<dbReference type="Proteomes" id="UP000403266">
    <property type="component" value="Unassembled WGS sequence"/>
</dbReference>
<evidence type="ECO:0000256" key="1">
    <source>
        <dbReference type="SAM" id="MobiDB-lite"/>
    </source>
</evidence>
<gene>
    <name evidence="2" type="ORF">FS320_29040</name>
</gene>
<evidence type="ECO:0000313" key="3">
    <source>
        <dbReference type="Proteomes" id="UP000403266"/>
    </source>
</evidence>
<reference evidence="2 3" key="1">
    <citation type="journal article" date="2019" name="Syst. Appl. Microbiol.">
        <title>Microvirga tunisiensis sp. nov., a root nodule symbiotic bacterium isolated from Lupinus micranthus and L. luteus grown in Northern Tunisia.</title>
        <authorList>
            <person name="Msaddak A."/>
            <person name="Rejili M."/>
            <person name="Duran D."/>
            <person name="Mars M."/>
            <person name="Palacios J.M."/>
            <person name="Ruiz-Argueso T."/>
            <person name="Rey L."/>
            <person name="Imperial J."/>
        </authorList>
    </citation>
    <scope>NUCLEOTIDE SEQUENCE [LARGE SCALE GENOMIC DNA]</scope>
    <source>
        <strain evidence="2 3">Lmie10</strain>
    </source>
</reference>
<dbReference type="OrthoDB" id="9811127at2"/>